<reference evidence="1 2" key="1">
    <citation type="submission" date="2023-06" db="EMBL/GenBank/DDBJ databases">
        <title>Thiopseudomonas sp. CY1220 draft genome sequence.</title>
        <authorList>
            <person name="Zhao G."/>
            <person name="An M."/>
        </authorList>
    </citation>
    <scope>NUCLEOTIDE SEQUENCE [LARGE SCALE GENOMIC DNA]</scope>
    <source>
        <strain evidence="1 2">CY1220</strain>
    </source>
</reference>
<sequence length="85" mass="8926">MQISSGMMPMGIQAIQNGQQQMTEAAQAVASSTANSNADQAPNFNIADLTQQLVQMDQAKHLTMAGAKMVQTADEALGTIINTMA</sequence>
<keyword evidence="2" id="KW-1185">Reference proteome</keyword>
<dbReference type="Proteomes" id="UP001241056">
    <property type="component" value="Unassembled WGS sequence"/>
</dbReference>
<proteinExistence type="predicted"/>
<dbReference type="EMBL" id="JAUCDY010000004">
    <property type="protein sequence ID" value="MDM7857560.1"/>
    <property type="molecule type" value="Genomic_DNA"/>
</dbReference>
<organism evidence="1 2">
    <name type="scientific">Thiopseudomonas acetoxidans</name>
    <dbReference type="NCBI Taxonomy" id="3041622"/>
    <lineage>
        <taxon>Bacteria</taxon>
        <taxon>Pseudomonadati</taxon>
        <taxon>Pseudomonadota</taxon>
        <taxon>Gammaproteobacteria</taxon>
        <taxon>Pseudomonadales</taxon>
        <taxon>Pseudomonadaceae</taxon>
        <taxon>Thiopseudomonas</taxon>
    </lineage>
</organism>
<comment type="caution">
    <text evidence="1">The sequence shown here is derived from an EMBL/GenBank/DDBJ whole genome shotgun (WGS) entry which is preliminary data.</text>
</comment>
<gene>
    <name evidence="1" type="ORF">QEZ41_04625</name>
</gene>
<evidence type="ECO:0000313" key="2">
    <source>
        <dbReference type="Proteomes" id="UP001241056"/>
    </source>
</evidence>
<accession>A0ABT7SMZ6</accession>
<evidence type="ECO:0000313" key="1">
    <source>
        <dbReference type="EMBL" id="MDM7857560.1"/>
    </source>
</evidence>
<evidence type="ECO:0008006" key="3">
    <source>
        <dbReference type="Google" id="ProtNLM"/>
    </source>
</evidence>
<protein>
    <recommendedName>
        <fullName evidence="3">Flagellar basal-body/hook protein C-terminal domain-containing protein</fullName>
    </recommendedName>
</protein>
<name>A0ABT7SMZ6_9GAMM</name>
<dbReference type="RefSeq" id="WP_289410217.1">
    <property type="nucleotide sequence ID" value="NZ_JAUCDY010000004.1"/>
</dbReference>